<dbReference type="AlphaFoldDB" id="R0M247"/>
<evidence type="ECO:0000313" key="1">
    <source>
        <dbReference type="EMBL" id="EOB08180.1"/>
    </source>
</evidence>
<protein>
    <submittedName>
        <fullName evidence="1">Uncharacterized protein</fullName>
    </submittedName>
</protein>
<dbReference type="EMBL" id="KB742466">
    <property type="protein sequence ID" value="EOB08180.1"/>
    <property type="molecule type" value="Genomic_DNA"/>
</dbReference>
<dbReference type="Proteomes" id="UP000296049">
    <property type="component" value="Unassembled WGS sequence"/>
</dbReference>
<keyword evidence="2" id="KW-1185">Reference proteome</keyword>
<feature type="non-terminal residue" evidence="1">
    <location>
        <position position="1"/>
    </location>
</feature>
<gene>
    <name evidence="1" type="ORF">Anapl_11333</name>
</gene>
<name>R0M247_ANAPL</name>
<evidence type="ECO:0000313" key="2">
    <source>
        <dbReference type="Proteomes" id="UP000296049"/>
    </source>
</evidence>
<reference evidence="2" key="1">
    <citation type="journal article" date="2013" name="Nat. Genet.">
        <title>The duck genome and transcriptome provide insight into an avian influenza virus reservoir species.</title>
        <authorList>
            <person name="Huang Y."/>
            <person name="Li Y."/>
            <person name="Burt D.W."/>
            <person name="Chen H."/>
            <person name="Zhang Y."/>
            <person name="Qian W."/>
            <person name="Kim H."/>
            <person name="Gan S."/>
            <person name="Zhao Y."/>
            <person name="Li J."/>
            <person name="Yi K."/>
            <person name="Feng H."/>
            <person name="Zhu P."/>
            <person name="Li B."/>
            <person name="Liu Q."/>
            <person name="Fairley S."/>
            <person name="Magor K.E."/>
            <person name="Du Z."/>
            <person name="Hu X."/>
            <person name="Goodman L."/>
            <person name="Tafer H."/>
            <person name="Vignal A."/>
            <person name="Lee T."/>
            <person name="Kim K.W."/>
            <person name="Sheng Z."/>
            <person name="An Y."/>
            <person name="Searle S."/>
            <person name="Herrero J."/>
            <person name="Groenen M.A."/>
            <person name="Crooijmans R.P."/>
            <person name="Faraut T."/>
            <person name="Cai Q."/>
            <person name="Webster R.G."/>
            <person name="Aldridge J.R."/>
            <person name="Warren W.C."/>
            <person name="Bartschat S."/>
            <person name="Kehr S."/>
            <person name="Marz M."/>
            <person name="Stadler P.F."/>
            <person name="Smith J."/>
            <person name="Kraus R.H."/>
            <person name="Zhao Y."/>
            <person name="Ren L."/>
            <person name="Fei J."/>
            <person name="Morisson M."/>
            <person name="Kaiser P."/>
            <person name="Griffin D.K."/>
            <person name="Rao M."/>
            <person name="Pitel F."/>
            <person name="Wang J."/>
            <person name="Li N."/>
        </authorList>
    </citation>
    <scope>NUCLEOTIDE SEQUENCE [LARGE SCALE GENOMIC DNA]</scope>
</reference>
<sequence length="49" mass="5539">CAGGGEREMEHVMSVMFVSCGNSTLLNVFFLSDAHICYFKYPSILHRIQ</sequence>
<feature type="non-terminal residue" evidence="1">
    <location>
        <position position="49"/>
    </location>
</feature>
<accession>R0M247</accession>
<organism evidence="1 2">
    <name type="scientific">Anas platyrhynchos</name>
    <name type="common">Mallard</name>
    <name type="synonym">Anas boschas</name>
    <dbReference type="NCBI Taxonomy" id="8839"/>
    <lineage>
        <taxon>Eukaryota</taxon>
        <taxon>Metazoa</taxon>
        <taxon>Chordata</taxon>
        <taxon>Craniata</taxon>
        <taxon>Vertebrata</taxon>
        <taxon>Euteleostomi</taxon>
        <taxon>Archelosauria</taxon>
        <taxon>Archosauria</taxon>
        <taxon>Dinosauria</taxon>
        <taxon>Saurischia</taxon>
        <taxon>Theropoda</taxon>
        <taxon>Coelurosauria</taxon>
        <taxon>Aves</taxon>
        <taxon>Neognathae</taxon>
        <taxon>Galloanserae</taxon>
        <taxon>Anseriformes</taxon>
        <taxon>Anatidae</taxon>
        <taxon>Anatinae</taxon>
        <taxon>Anas</taxon>
    </lineage>
</organism>
<proteinExistence type="predicted"/>